<evidence type="ECO:0000256" key="5">
    <source>
        <dbReference type="ARBA" id="ARBA00022833"/>
    </source>
</evidence>
<dbReference type="PROSITE" id="PS51074">
    <property type="entry name" value="DPH_MB"/>
    <property type="match status" value="1"/>
</dbReference>
<dbReference type="InterPro" id="IPR036869">
    <property type="entry name" value="J_dom_sf"/>
</dbReference>
<comment type="function">
    <text evidence="1">Required for the first step of diphthamide biosynthesis, the transfer of 3-amino-3-carboxypropyl from S-adenosyl-L-methionine to a histidine residue. Diphthamide is a post-translational modification of histidine which occurs in elongation factor 2.</text>
</comment>
<proteinExistence type="inferred from homology"/>
<dbReference type="SUPFAM" id="SSF144217">
    <property type="entry name" value="CSL zinc finger"/>
    <property type="match status" value="1"/>
</dbReference>
<dbReference type="EMBL" id="KN832976">
    <property type="protein sequence ID" value="KIM88820.1"/>
    <property type="molecule type" value="Genomic_DNA"/>
</dbReference>
<dbReference type="Pfam" id="PF05207">
    <property type="entry name" value="Zn_ribbon_CSL"/>
    <property type="match status" value="1"/>
</dbReference>
<dbReference type="InterPro" id="IPR001623">
    <property type="entry name" value="DnaJ_domain"/>
</dbReference>
<evidence type="ECO:0000259" key="8">
    <source>
        <dbReference type="PROSITE" id="PS51074"/>
    </source>
</evidence>
<evidence type="ECO:0000256" key="2">
    <source>
        <dbReference type="ARBA" id="ARBA00006169"/>
    </source>
</evidence>
<dbReference type="PANTHER" id="PTHR45255:SF1">
    <property type="entry name" value="DNAJ HOMOLOG SUBFAMILY C MEMBER 24"/>
    <property type="match status" value="1"/>
</dbReference>
<dbReference type="PROSITE" id="PS50076">
    <property type="entry name" value="DNAJ_2"/>
    <property type="match status" value="1"/>
</dbReference>
<keyword evidence="6" id="KW-0408">Iron</keyword>
<dbReference type="Gene3D" id="3.10.660.10">
    <property type="entry name" value="DPH Zinc finger"/>
    <property type="match status" value="1"/>
</dbReference>
<reference evidence="10" key="2">
    <citation type="submission" date="2015-01" db="EMBL/GenBank/DDBJ databases">
        <title>Evolutionary Origins and Diversification of the Mycorrhizal Mutualists.</title>
        <authorList>
            <consortium name="DOE Joint Genome Institute"/>
            <consortium name="Mycorrhizal Genomics Consortium"/>
            <person name="Kohler A."/>
            <person name="Kuo A."/>
            <person name="Nagy L.G."/>
            <person name="Floudas D."/>
            <person name="Copeland A."/>
            <person name="Barry K.W."/>
            <person name="Cichocki N."/>
            <person name="Veneault-Fourrey C."/>
            <person name="LaButti K."/>
            <person name="Lindquist E.A."/>
            <person name="Lipzen A."/>
            <person name="Lundell T."/>
            <person name="Morin E."/>
            <person name="Murat C."/>
            <person name="Riley R."/>
            <person name="Ohm R."/>
            <person name="Sun H."/>
            <person name="Tunlid A."/>
            <person name="Henrissat B."/>
            <person name="Grigoriev I.V."/>
            <person name="Hibbett D.S."/>
            <person name="Martin F."/>
        </authorList>
    </citation>
    <scope>NUCLEOTIDE SEQUENCE [LARGE SCALE GENOMIC DNA]</scope>
    <source>
        <strain evidence="10">F 1598</strain>
    </source>
</reference>
<dbReference type="OrthoDB" id="445556at2759"/>
<feature type="domain" description="J" evidence="7">
    <location>
        <begin position="3"/>
        <end position="72"/>
    </location>
</feature>
<name>A0A0C3FX53_PILCF</name>
<gene>
    <name evidence="9" type="ORF">PILCRDRAFT_61634</name>
</gene>
<dbReference type="STRING" id="765440.A0A0C3FX53"/>
<dbReference type="CDD" id="cd06257">
    <property type="entry name" value="DnaJ"/>
    <property type="match status" value="1"/>
</dbReference>
<dbReference type="HOGENOM" id="CLU_017633_7_1_1"/>
<organism evidence="9 10">
    <name type="scientific">Piloderma croceum (strain F 1598)</name>
    <dbReference type="NCBI Taxonomy" id="765440"/>
    <lineage>
        <taxon>Eukaryota</taxon>
        <taxon>Fungi</taxon>
        <taxon>Dikarya</taxon>
        <taxon>Basidiomycota</taxon>
        <taxon>Agaricomycotina</taxon>
        <taxon>Agaricomycetes</taxon>
        <taxon>Agaricomycetidae</taxon>
        <taxon>Atheliales</taxon>
        <taxon>Atheliaceae</taxon>
        <taxon>Piloderma</taxon>
    </lineage>
</organism>
<sequence>TVDYYRLLSVPRNASIAEIKLAYHRALLIYHPDKQTSITARPYLSAVDIASIKDAYTILSSPHLRAQYDAQLQDQSIPVGPRPAQVISLEEFEEGDESVSWCYECRCGGYYKISEEDLEKGRHLVGCGSCSEVVWVGYELAEPSE</sequence>
<protein>
    <recommendedName>
        <fullName evidence="3">Diphthamide biosynthesis protein 4</fullName>
    </recommendedName>
</protein>
<dbReference type="Gene3D" id="1.10.287.110">
    <property type="entry name" value="DnaJ domain"/>
    <property type="match status" value="1"/>
</dbReference>
<dbReference type="InterPro" id="IPR007872">
    <property type="entry name" value="DPH_MB_dom"/>
</dbReference>
<evidence type="ECO:0000256" key="1">
    <source>
        <dbReference type="ARBA" id="ARBA00003474"/>
    </source>
</evidence>
<dbReference type="GO" id="GO:0017183">
    <property type="term" value="P:protein histidyl modification to diphthamide"/>
    <property type="evidence" value="ECO:0007669"/>
    <property type="project" value="UniProtKB-UniPathway"/>
</dbReference>
<evidence type="ECO:0000259" key="7">
    <source>
        <dbReference type="PROSITE" id="PS50076"/>
    </source>
</evidence>
<dbReference type="Pfam" id="PF00226">
    <property type="entry name" value="DnaJ"/>
    <property type="match status" value="1"/>
</dbReference>
<dbReference type="InParanoid" id="A0A0C3FX53"/>
<feature type="domain" description="DPH-type MB" evidence="8">
    <location>
        <begin position="83"/>
        <end position="139"/>
    </location>
</feature>
<feature type="non-terminal residue" evidence="9">
    <location>
        <position position="1"/>
    </location>
</feature>
<evidence type="ECO:0000313" key="10">
    <source>
        <dbReference type="Proteomes" id="UP000054166"/>
    </source>
</evidence>
<evidence type="ECO:0000256" key="4">
    <source>
        <dbReference type="ARBA" id="ARBA00022723"/>
    </source>
</evidence>
<dbReference type="UniPathway" id="UPA00559"/>
<dbReference type="PANTHER" id="PTHR45255">
    <property type="entry name" value="DNAJ HOMOLOG SUBFAMILY C MEMBER 24"/>
    <property type="match status" value="1"/>
</dbReference>
<dbReference type="GO" id="GO:0001671">
    <property type="term" value="F:ATPase activator activity"/>
    <property type="evidence" value="ECO:0007669"/>
    <property type="project" value="TreeGrafter"/>
</dbReference>
<dbReference type="InterPro" id="IPR036671">
    <property type="entry name" value="DPH_MB_sf"/>
</dbReference>
<dbReference type="GO" id="GO:0008198">
    <property type="term" value="F:ferrous iron binding"/>
    <property type="evidence" value="ECO:0007669"/>
    <property type="project" value="TreeGrafter"/>
</dbReference>
<dbReference type="AlphaFoldDB" id="A0A0C3FX53"/>
<accession>A0A0C3FX53</accession>
<evidence type="ECO:0000256" key="6">
    <source>
        <dbReference type="ARBA" id="ARBA00023004"/>
    </source>
</evidence>
<evidence type="ECO:0000313" key="9">
    <source>
        <dbReference type="EMBL" id="KIM88820.1"/>
    </source>
</evidence>
<keyword evidence="10" id="KW-1185">Reference proteome</keyword>
<reference evidence="9 10" key="1">
    <citation type="submission" date="2014-04" db="EMBL/GenBank/DDBJ databases">
        <authorList>
            <consortium name="DOE Joint Genome Institute"/>
            <person name="Kuo A."/>
            <person name="Tarkka M."/>
            <person name="Buscot F."/>
            <person name="Kohler A."/>
            <person name="Nagy L.G."/>
            <person name="Floudas D."/>
            <person name="Copeland A."/>
            <person name="Barry K.W."/>
            <person name="Cichocki N."/>
            <person name="Veneault-Fourrey C."/>
            <person name="LaButti K."/>
            <person name="Lindquist E.A."/>
            <person name="Lipzen A."/>
            <person name="Lundell T."/>
            <person name="Morin E."/>
            <person name="Murat C."/>
            <person name="Sun H."/>
            <person name="Tunlid A."/>
            <person name="Henrissat B."/>
            <person name="Grigoriev I.V."/>
            <person name="Hibbett D.S."/>
            <person name="Martin F."/>
            <person name="Nordberg H.P."/>
            <person name="Cantor M.N."/>
            <person name="Hua S.X."/>
        </authorList>
    </citation>
    <scope>NUCLEOTIDE SEQUENCE [LARGE SCALE GENOMIC DNA]</scope>
    <source>
        <strain evidence="9 10">F 1598</strain>
    </source>
</reference>
<dbReference type="Proteomes" id="UP000054166">
    <property type="component" value="Unassembled WGS sequence"/>
</dbReference>
<evidence type="ECO:0000256" key="3">
    <source>
        <dbReference type="ARBA" id="ARBA00021797"/>
    </source>
</evidence>
<dbReference type="SMART" id="SM00271">
    <property type="entry name" value="DnaJ"/>
    <property type="match status" value="1"/>
</dbReference>
<dbReference type="PRINTS" id="PR00625">
    <property type="entry name" value="JDOMAIN"/>
</dbReference>
<dbReference type="FunCoup" id="A0A0C3FX53">
    <property type="interactions" value="154"/>
</dbReference>
<keyword evidence="4" id="KW-0479">Metal-binding</keyword>
<comment type="similarity">
    <text evidence="2">Belongs to the DPH4 family.</text>
</comment>
<keyword evidence="5" id="KW-0862">Zinc</keyword>
<dbReference type="SUPFAM" id="SSF46565">
    <property type="entry name" value="Chaperone J-domain"/>
    <property type="match status" value="1"/>
</dbReference>